<sequence>MVCISTVTFRIVINGQHSHNFRSQGGIRQGDPISPLLFVIAMEGLSRRLMAATAEQGFRFHPLCRNLKLVNLIFADDLMAFCKGHPKSVGVIMGALKEFACNSGLQENQDKSQVFLAGVKEPHKRQIVDCTGFQEGVFPFRYLGFPISSKKWSIATCKVLIDKVSACVNSWKTRNLSYQARCVLINSVLLTLHSYWASVFIIPKAVLKGVEQVCRKFLWGDKQAGNVGWEQVCKEKSFGGLGFKNSVLWNQAALGKQLWHIADKEDILWVKWVNQIYLRNESIWEAQPRQDQGWHYKQLLKVRDRLAPGVVNGRWLSGSIHVIG</sequence>
<keyword evidence="3" id="KW-1185">Reference proteome</keyword>
<dbReference type="InterPro" id="IPR000477">
    <property type="entry name" value="RT_dom"/>
</dbReference>
<gene>
    <name evidence="2" type="ORF">RIF29_15236</name>
</gene>
<proteinExistence type="predicted"/>
<dbReference type="Proteomes" id="UP001372338">
    <property type="component" value="Unassembled WGS sequence"/>
</dbReference>
<feature type="domain" description="Reverse transcriptase" evidence="1">
    <location>
        <begin position="1"/>
        <end position="147"/>
    </location>
</feature>
<evidence type="ECO:0000313" key="3">
    <source>
        <dbReference type="Proteomes" id="UP001372338"/>
    </source>
</evidence>
<dbReference type="SUPFAM" id="SSF56672">
    <property type="entry name" value="DNA/RNA polymerases"/>
    <property type="match status" value="1"/>
</dbReference>
<protein>
    <recommendedName>
        <fullName evidence="1">Reverse transcriptase domain-containing protein</fullName>
    </recommendedName>
</protein>
<dbReference type="PANTHER" id="PTHR33116:SF84">
    <property type="entry name" value="RNA-DIRECTED DNA POLYMERASE"/>
    <property type="match status" value="1"/>
</dbReference>
<reference evidence="2 3" key="1">
    <citation type="submission" date="2024-01" db="EMBL/GenBank/DDBJ databases">
        <title>The genomes of 5 underutilized Papilionoideae crops provide insights into root nodulation and disease resistanc.</title>
        <authorList>
            <person name="Yuan L."/>
        </authorList>
    </citation>
    <scope>NUCLEOTIDE SEQUENCE [LARGE SCALE GENOMIC DNA]</scope>
    <source>
        <strain evidence="2">ZHUSHIDOU_FW_LH</strain>
        <tissue evidence="2">Leaf</tissue>
    </source>
</reference>
<dbReference type="AlphaFoldDB" id="A0AAN9FES4"/>
<comment type="caution">
    <text evidence="2">The sequence shown here is derived from an EMBL/GenBank/DDBJ whole genome shotgun (WGS) entry which is preliminary data.</text>
</comment>
<dbReference type="PROSITE" id="PS50878">
    <property type="entry name" value="RT_POL"/>
    <property type="match status" value="1"/>
</dbReference>
<dbReference type="InterPro" id="IPR043502">
    <property type="entry name" value="DNA/RNA_pol_sf"/>
</dbReference>
<accession>A0AAN9FES4</accession>
<dbReference type="PANTHER" id="PTHR33116">
    <property type="entry name" value="REVERSE TRANSCRIPTASE ZINC-BINDING DOMAIN-CONTAINING PROTEIN-RELATED-RELATED"/>
    <property type="match status" value="1"/>
</dbReference>
<organism evidence="2 3">
    <name type="scientific">Crotalaria pallida</name>
    <name type="common">Smooth rattlebox</name>
    <name type="synonym">Crotalaria striata</name>
    <dbReference type="NCBI Taxonomy" id="3830"/>
    <lineage>
        <taxon>Eukaryota</taxon>
        <taxon>Viridiplantae</taxon>
        <taxon>Streptophyta</taxon>
        <taxon>Embryophyta</taxon>
        <taxon>Tracheophyta</taxon>
        <taxon>Spermatophyta</taxon>
        <taxon>Magnoliopsida</taxon>
        <taxon>eudicotyledons</taxon>
        <taxon>Gunneridae</taxon>
        <taxon>Pentapetalae</taxon>
        <taxon>rosids</taxon>
        <taxon>fabids</taxon>
        <taxon>Fabales</taxon>
        <taxon>Fabaceae</taxon>
        <taxon>Papilionoideae</taxon>
        <taxon>50 kb inversion clade</taxon>
        <taxon>genistoids sensu lato</taxon>
        <taxon>core genistoids</taxon>
        <taxon>Crotalarieae</taxon>
        <taxon>Crotalaria</taxon>
    </lineage>
</organism>
<name>A0AAN9FES4_CROPI</name>
<evidence type="ECO:0000313" key="2">
    <source>
        <dbReference type="EMBL" id="KAK7274159.1"/>
    </source>
</evidence>
<dbReference type="EMBL" id="JAYWIO010000003">
    <property type="protein sequence ID" value="KAK7274159.1"/>
    <property type="molecule type" value="Genomic_DNA"/>
</dbReference>
<dbReference type="Pfam" id="PF00078">
    <property type="entry name" value="RVT_1"/>
    <property type="match status" value="1"/>
</dbReference>
<evidence type="ECO:0000259" key="1">
    <source>
        <dbReference type="PROSITE" id="PS50878"/>
    </source>
</evidence>